<comment type="caution">
    <text evidence="1">The sequence shown here is derived from an EMBL/GenBank/DDBJ whole genome shotgun (WGS) entry which is preliminary data.</text>
</comment>
<keyword evidence="2" id="KW-1185">Reference proteome</keyword>
<dbReference type="EMBL" id="CAESAP020000266">
    <property type="protein sequence ID" value="CAB5504738.1"/>
    <property type="molecule type" value="Genomic_DNA"/>
</dbReference>
<organism evidence="1 2">
    <name type="scientific">Bathymodiolus azoricus thioautotrophic gill symbiont</name>
    <dbReference type="NCBI Taxonomy" id="235205"/>
    <lineage>
        <taxon>Bacteria</taxon>
        <taxon>Pseudomonadati</taxon>
        <taxon>Pseudomonadota</taxon>
        <taxon>Gammaproteobacteria</taxon>
        <taxon>sulfur-oxidizing symbionts</taxon>
    </lineage>
</organism>
<name>A0ACA8ZRN7_9GAMM</name>
<evidence type="ECO:0000313" key="1">
    <source>
        <dbReference type="EMBL" id="CAB5504738.1"/>
    </source>
</evidence>
<reference evidence="1" key="1">
    <citation type="submission" date="2020-05" db="EMBL/GenBank/DDBJ databases">
        <authorList>
            <person name="Petersen J."/>
            <person name="Sayavedra L."/>
        </authorList>
    </citation>
    <scope>NUCLEOTIDE SEQUENCE</scope>
    <source>
        <strain evidence="1">B azoricus SOX Menez Gwen</strain>
    </source>
</reference>
<evidence type="ECO:0000313" key="2">
    <source>
        <dbReference type="Proteomes" id="UP000635628"/>
    </source>
</evidence>
<dbReference type="Proteomes" id="UP000635628">
    <property type="component" value="Unassembled WGS sequence"/>
</dbReference>
<sequence>MLTNTTDTNIYQKHTILVLPFFCILLLTPIPSFSEGYLLGLGDLTGKFPNPKG</sequence>
<gene>
    <name evidence="1" type="ORF">AZO1586R_1802</name>
</gene>
<accession>A0ACA8ZRN7</accession>
<feature type="non-terminal residue" evidence="1">
    <location>
        <position position="53"/>
    </location>
</feature>
<protein>
    <submittedName>
        <fullName evidence="1">Uncharacterized protein</fullName>
    </submittedName>
</protein>
<proteinExistence type="predicted"/>